<evidence type="ECO:0000256" key="7">
    <source>
        <dbReference type="SAM" id="Phobius"/>
    </source>
</evidence>
<dbReference type="SUPFAM" id="SSF161111">
    <property type="entry name" value="Cation efflux protein transmembrane domain-like"/>
    <property type="match status" value="1"/>
</dbReference>
<keyword evidence="4 7" id="KW-0812">Transmembrane</keyword>
<dbReference type="PANTHER" id="PTHR43840">
    <property type="entry name" value="MITOCHONDRIAL METAL TRANSPORTER 1-RELATED"/>
    <property type="match status" value="1"/>
</dbReference>
<dbReference type="InterPro" id="IPR050291">
    <property type="entry name" value="CDF_Transporter"/>
</dbReference>
<keyword evidence="3" id="KW-0813">Transport</keyword>
<feature type="transmembrane region" description="Helical" evidence="7">
    <location>
        <begin position="114"/>
        <end position="134"/>
    </location>
</feature>
<evidence type="ECO:0000256" key="3">
    <source>
        <dbReference type="ARBA" id="ARBA00022448"/>
    </source>
</evidence>
<dbReference type="InterPro" id="IPR002524">
    <property type="entry name" value="Cation_efflux"/>
</dbReference>
<dbReference type="Proteomes" id="UP000640335">
    <property type="component" value="Unassembled WGS sequence"/>
</dbReference>
<feature type="transmembrane region" description="Helical" evidence="7">
    <location>
        <begin position="83"/>
        <end position="102"/>
    </location>
</feature>
<sequence>MELTYKKVKNILLLLLGANLFVAIAKIIVGLIINSSSVMADGFHSISDSASNIVGIIGITLASKPRDSKHPYGHKKFETISSIIIGLMLLLLGFNVIKGSIYKIFNPSNLEITFQSLVVILITLFINIFVAIYENKQGHKLNSQILIADSLHTKSDIFVSIGVLFALISVKLGLPPLVDTIASFIVAFFILHASYEIIKDNLSSLTDKIMIEEDTIIDILKEFKEIKDIHNIRSRGHYDYIFIDMHIKVDSTLNVNEAHKLVHDIEYTLSNKLDKKIDLIIHVEPLF</sequence>
<gene>
    <name evidence="10" type="ORF">H9660_15400</name>
</gene>
<dbReference type="InterPro" id="IPR027470">
    <property type="entry name" value="Cation_efflux_CTD"/>
</dbReference>
<dbReference type="EMBL" id="JACSQZ010000093">
    <property type="protein sequence ID" value="MBD7916520.1"/>
    <property type="molecule type" value="Genomic_DNA"/>
</dbReference>
<feature type="domain" description="Cation efflux protein transmembrane" evidence="8">
    <location>
        <begin position="13"/>
        <end position="205"/>
    </location>
</feature>
<evidence type="ECO:0000256" key="2">
    <source>
        <dbReference type="ARBA" id="ARBA00008114"/>
    </source>
</evidence>
<dbReference type="InterPro" id="IPR027469">
    <property type="entry name" value="Cation_efflux_TMD_sf"/>
</dbReference>
<keyword evidence="5 7" id="KW-1133">Transmembrane helix</keyword>
<comment type="similarity">
    <text evidence="2">Belongs to the cation diffusion facilitator (CDF) transporter (TC 2.A.4) family.</text>
</comment>
<reference evidence="10 11" key="1">
    <citation type="submission" date="2020-08" db="EMBL/GenBank/DDBJ databases">
        <title>A Genomic Blueprint of the Chicken Gut Microbiome.</title>
        <authorList>
            <person name="Gilroy R."/>
            <person name="Ravi A."/>
            <person name="Getino M."/>
            <person name="Pursley I."/>
            <person name="Horton D.L."/>
            <person name="Alikhan N.-F."/>
            <person name="Baker D."/>
            <person name="Gharbi K."/>
            <person name="Hall N."/>
            <person name="Watson M."/>
            <person name="Adriaenssens E.M."/>
            <person name="Foster-Nyarko E."/>
            <person name="Jarju S."/>
            <person name="Secka A."/>
            <person name="Antonio M."/>
            <person name="Oren A."/>
            <person name="Chaudhuri R."/>
            <person name="La Ragione R.M."/>
            <person name="Hildebrand F."/>
            <person name="Pallen M.J."/>
        </authorList>
    </citation>
    <scope>NUCLEOTIDE SEQUENCE [LARGE SCALE GENOMIC DNA]</scope>
    <source>
        <strain evidence="10 11">Sa3CUN1</strain>
    </source>
</reference>
<keyword evidence="6 7" id="KW-0472">Membrane</keyword>
<evidence type="ECO:0000256" key="5">
    <source>
        <dbReference type="ARBA" id="ARBA00022989"/>
    </source>
</evidence>
<dbReference type="InterPro" id="IPR036837">
    <property type="entry name" value="Cation_efflux_CTD_sf"/>
</dbReference>
<dbReference type="NCBIfam" id="TIGR01297">
    <property type="entry name" value="CDF"/>
    <property type="match status" value="1"/>
</dbReference>
<evidence type="ECO:0000256" key="4">
    <source>
        <dbReference type="ARBA" id="ARBA00022692"/>
    </source>
</evidence>
<feature type="domain" description="Cation efflux protein cytoplasmic" evidence="9">
    <location>
        <begin position="212"/>
        <end position="285"/>
    </location>
</feature>
<organism evidence="10 11">
    <name type="scientific">Clostridium gallinarum</name>
    <dbReference type="NCBI Taxonomy" id="2762246"/>
    <lineage>
        <taxon>Bacteria</taxon>
        <taxon>Bacillati</taxon>
        <taxon>Bacillota</taxon>
        <taxon>Clostridia</taxon>
        <taxon>Eubacteriales</taxon>
        <taxon>Clostridiaceae</taxon>
        <taxon>Clostridium</taxon>
    </lineage>
</organism>
<dbReference type="Pfam" id="PF16916">
    <property type="entry name" value="ZT_dimer"/>
    <property type="match status" value="1"/>
</dbReference>
<dbReference type="Pfam" id="PF01545">
    <property type="entry name" value="Cation_efflux"/>
    <property type="match status" value="1"/>
</dbReference>
<dbReference type="Gene3D" id="1.20.1510.10">
    <property type="entry name" value="Cation efflux protein transmembrane domain"/>
    <property type="match status" value="1"/>
</dbReference>
<dbReference type="InterPro" id="IPR058533">
    <property type="entry name" value="Cation_efflux_TM"/>
</dbReference>
<keyword evidence="11" id="KW-1185">Reference proteome</keyword>
<proteinExistence type="inferred from homology"/>
<evidence type="ECO:0000256" key="1">
    <source>
        <dbReference type="ARBA" id="ARBA00004141"/>
    </source>
</evidence>
<evidence type="ECO:0000313" key="11">
    <source>
        <dbReference type="Proteomes" id="UP000640335"/>
    </source>
</evidence>
<comment type="subcellular location">
    <subcellularLocation>
        <location evidence="1">Membrane</location>
        <topology evidence="1">Multi-pass membrane protein</topology>
    </subcellularLocation>
</comment>
<comment type="caution">
    <text evidence="10">The sequence shown here is derived from an EMBL/GenBank/DDBJ whole genome shotgun (WGS) entry which is preliminary data.</text>
</comment>
<evidence type="ECO:0000259" key="9">
    <source>
        <dbReference type="Pfam" id="PF16916"/>
    </source>
</evidence>
<dbReference type="Gene3D" id="3.30.70.1350">
    <property type="entry name" value="Cation efflux protein, cytoplasmic domain"/>
    <property type="match status" value="1"/>
</dbReference>
<evidence type="ECO:0000313" key="10">
    <source>
        <dbReference type="EMBL" id="MBD7916520.1"/>
    </source>
</evidence>
<evidence type="ECO:0000256" key="6">
    <source>
        <dbReference type="ARBA" id="ARBA00023136"/>
    </source>
</evidence>
<protein>
    <submittedName>
        <fullName evidence="10">Cation transporter</fullName>
    </submittedName>
</protein>
<accession>A0ABR8Q7W5</accession>
<dbReference type="SUPFAM" id="SSF160240">
    <property type="entry name" value="Cation efflux protein cytoplasmic domain-like"/>
    <property type="match status" value="1"/>
</dbReference>
<feature type="transmembrane region" description="Helical" evidence="7">
    <location>
        <begin position="155"/>
        <end position="174"/>
    </location>
</feature>
<dbReference type="PANTHER" id="PTHR43840:SF15">
    <property type="entry name" value="MITOCHONDRIAL METAL TRANSPORTER 1-RELATED"/>
    <property type="match status" value="1"/>
</dbReference>
<feature type="transmembrane region" description="Helical" evidence="7">
    <location>
        <begin position="12"/>
        <end position="33"/>
    </location>
</feature>
<evidence type="ECO:0000259" key="8">
    <source>
        <dbReference type="Pfam" id="PF01545"/>
    </source>
</evidence>
<name>A0ABR8Q7W5_9CLOT</name>